<keyword evidence="1" id="KW-0472">Membrane</keyword>
<gene>
    <name evidence="2" type="ORF">EH55_06030</name>
</gene>
<feature type="transmembrane region" description="Helical" evidence="1">
    <location>
        <begin position="122"/>
        <end position="142"/>
    </location>
</feature>
<evidence type="ECO:0000313" key="3">
    <source>
        <dbReference type="Proteomes" id="UP000027665"/>
    </source>
</evidence>
<keyword evidence="1" id="KW-1133">Transmembrane helix</keyword>
<dbReference type="Pfam" id="PF03729">
    <property type="entry name" value="DUF308"/>
    <property type="match status" value="1"/>
</dbReference>
<dbReference type="PANTHER" id="PTHR34989:SF1">
    <property type="entry name" value="PROTEIN HDED"/>
    <property type="match status" value="1"/>
</dbReference>
<reference evidence="2 3" key="1">
    <citation type="submission" date="2014-04" db="EMBL/GenBank/DDBJ databases">
        <title>Draft Genome Sequence of Synergistes jonesii.</title>
        <authorList>
            <person name="Coil D.A."/>
            <person name="Eisen J.A."/>
            <person name="Holland-Moritz H.E."/>
        </authorList>
    </citation>
    <scope>NUCLEOTIDE SEQUENCE [LARGE SCALE GENOMIC DNA]</scope>
    <source>
        <strain evidence="2 3">78-1</strain>
    </source>
</reference>
<feature type="transmembrane region" description="Helical" evidence="1">
    <location>
        <begin position="154"/>
        <end position="171"/>
    </location>
</feature>
<comment type="caution">
    <text evidence="2">The sequence shown here is derived from an EMBL/GenBank/DDBJ whole genome shotgun (WGS) entry which is preliminary data.</text>
</comment>
<feature type="transmembrane region" description="Helical" evidence="1">
    <location>
        <begin position="70"/>
        <end position="91"/>
    </location>
</feature>
<feature type="transmembrane region" description="Helical" evidence="1">
    <location>
        <begin position="177"/>
        <end position="199"/>
    </location>
</feature>
<dbReference type="AlphaFoldDB" id="A0A073IR42"/>
<dbReference type="Proteomes" id="UP000027665">
    <property type="component" value="Unassembled WGS sequence"/>
</dbReference>
<dbReference type="InterPro" id="IPR052712">
    <property type="entry name" value="Acid_resist_chaperone_HdeD"/>
</dbReference>
<organism evidence="2 3">
    <name type="scientific">Synergistes jonesii</name>
    <dbReference type="NCBI Taxonomy" id="2754"/>
    <lineage>
        <taxon>Bacteria</taxon>
        <taxon>Thermotogati</taxon>
        <taxon>Synergistota</taxon>
        <taxon>Synergistia</taxon>
        <taxon>Synergistales</taxon>
        <taxon>Synergistaceae</taxon>
        <taxon>Synergistes</taxon>
    </lineage>
</organism>
<proteinExistence type="predicted"/>
<keyword evidence="3" id="KW-1185">Reference proteome</keyword>
<sequence>MIYSKRFSNGLVRRWARLFTEVDVMLFSEDFSKEDCAKSKRRFYIVGGLLLLIGVLSLAMPLLASFAIETLVGFFLLAVGFSNALGAYGAFREGVSPWQQAFMAAISIVAGVLFLTHPLAGVMTLSILLAAYFLADGVLRVVEYFRMRAVGGSLWVLLSGILSIILAFMMWRNFFEGAVVIGIILGFDLIFGGLSLIMLGRGLSELGKRL</sequence>
<accession>A0A073IR42</accession>
<dbReference type="GO" id="GO:0005886">
    <property type="term" value="C:plasma membrane"/>
    <property type="evidence" value="ECO:0007669"/>
    <property type="project" value="TreeGrafter"/>
</dbReference>
<dbReference type="eggNOG" id="COG3247">
    <property type="taxonomic scope" value="Bacteria"/>
</dbReference>
<dbReference type="InterPro" id="IPR005325">
    <property type="entry name" value="DUF308_memb"/>
</dbReference>
<evidence type="ECO:0008006" key="4">
    <source>
        <dbReference type="Google" id="ProtNLM"/>
    </source>
</evidence>
<name>A0A073IR42_9BACT</name>
<dbReference type="PANTHER" id="PTHR34989">
    <property type="entry name" value="PROTEIN HDED"/>
    <property type="match status" value="1"/>
</dbReference>
<feature type="transmembrane region" description="Helical" evidence="1">
    <location>
        <begin position="43"/>
        <end position="64"/>
    </location>
</feature>
<dbReference type="EMBL" id="JMKI01000036">
    <property type="protein sequence ID" value="KEJ91941.1"/>
    <property type="molecule type" value="Genomic_DNA"/>
</dbReference>
<protein>
    <recommendedName>
        <fullName evidence="4">Acid-resistance membrane protein</fullName>
    </recommendedName>
</protein>
<dbReference type="STRING" id="2754.EH55_06030"/>
<evidence type="ECO:0000313" key="2">
    <source>
        <dbReference type="EMBL" id="KEJ91941.1"/>
    </source>
</evidence>
<keyword evidence="1" id="KW-0812">Transmembrane</keyword>
<evidence type="ECO:0000256" key="1">
    <source>
        <dbReference type="SAM" id="Phobius"/>
    </source>
</evidence>